<evidence type="ECO:0000256" key="1">
    <source>
        <dbReference type="SAM" id="Phobius"/>
    </source>
</evidence>
<reference evidence="2 3" key="1">
    <citation type="submission" date="2020-08" db="EMBL/GenBank/DDBJ databases">
        <title>Sequencing the genomes of 1000 actinobacteria strains.</title>
        <authorList>
            <person name="Klenk H.-P."/>
        </authorList>
    </citation>
    <scope>NUCLEOTIDE SEQUENCE [LARGE SCALE GENOMIC DNA]</scope>
    <source>
        <strain evidence="2 3">DSM 44598</strain>
    </source>
</reference>
<keyword evidence="1" id="KW-0472">Membrane</keyword>
<keyword evidence="3" id="KW-1185">Reference proteome</keyword>
<comment type="caution">
    <text evidence="2">The sequence shown here is derived from an EMBL/GenBank/DDBJ whole genome shotgun (WGS) entry which is preliminary data.</text>
</comment>
<dbReference type="AlphaFoldDB" id="A0A840WCC3"/>
<keyword evidence="1" id="KW-1133">Transmembrane helix</keyword>
<dbReference type="EMBL" id="JACHDO010000001">
    <property type="protein sequence ID" value="MBB5493043.1"/>
    <property type="molecule type" value="Genomic_DNA"/>
</dbReference>
<accession>A0A840WCC3</accession>
<gene>
    <name evidence="2" type="ORF">HNR07_004180</name>
</gene>
<sequence length="236" mass="23829">MDKAPPPYRHRRGPLRLLERYRRAVAAALAGLAAISAVLVLRPPPEPGTEVLVAARDLDAASPLSGEDLTSLLLPDRVVPDGALRPETVAPEADSADKAVPSPGPVGLLLNAPVRRGEVLTDARLSDPPALPYGPDLVAVPVRVADPGAVGLLTPGSRVDVLAATGPGDLGGLGGPPVRAGPAVEVVGDCPVLAVPAEDERGGEGGALVLIAATPEEARALAGHATTSRLSVTIRG</sequence>
<proteinExistence type="predicted"/>
<dbReference type="RefSeq" id="WP_184366365.1">
    <property type="nucleotide sequence ID" value="NZ_JACHDO010000001.1"/>
</dbReference>
<protein>
    <submittedName>
        <fullName evidence="2">Flp pilus assembly protein CpaB</fullName>
    </submittedName>
</protein>
<dbReference type="Proteomes" id="UP000579647">
    <property type="component" value="Unassembled WGS sequence"/>
</dbReference>
<feature type="transmembrane region" description="Helical" evidence="1">
    <location>
        <begin position="21"/>
        <end position="41"/>
    </location>
</feature>
<evidence type="ECO:0000313" key="2">
    <source>
        <dbReference type="EMBL" id="MBB5493043.1"/>
    </source>
</evidence>
<evidence type="ECO:0000313" key="3">
    <source>
        <dbReference type="Proteomes" id="UP000579647"/>
    </source>
</evidence>
<dbReference type="CDD" id="cd11614">
    <property type="entry name" value="SAF_CpaB_FlgA_like"/>
    <property type="match status" value="1"/>
</dbReference>
<organism evidence="2 3">
    <name type="scientific">Nocardiopsis metallicus</name>
    <dbReference type="NCBI Taxonomy" id="179819"/>
    <lineage>
        <taxon>Bacteria</taxon>
        <taxon>Bacillati</taxon>
        <taxon>Actinomycetota</taxon>
        <taxon>Actinomycetes</taxon>
        <taxon>Streptosporangiales</taxon>
        <taxon>Nocardiopsidaceae</taxon>
        <taxon>Nocardiopsis</taxon>
    </lineage>
</organism>
<name>A0A840WCC3_9ACTN</name>
<keyword evidence="1" id="KW-0812">Transmembrane</keyword>